<name>X1EQG6_9ZZZZ</name>
<gene>
    <name evidence="1" type="ORF">S03H2_15752</name>
</gene>
<accession>X1EQG6</accession>
<dbReference type="EMBL" id="BARU01008015">
    <property type="protein sequence ID" value="GAH35621.1"/>
    <property type="molecule type" value="Genomic_DNA"/>
</dbReference>
<proteinExistence type="predicted"/>
<reference evidence="1" key="1">
    <citation type="journal article" date="2014" name="Front. Microbiol.">
        <title>High frequency of phylogenetically diverse reductive dehalogenase-homologous genes in deep subseafloor sedimentary metagenomes.</title>
        <authorList>
            <person name="Kawai M."/>
            <person name="Futagami T."/>
            <person name="Toyoda A."/>
            <person name="Takaki Y."/>
            <person name="Nishi S."/>
            <person name="Hori S."/>
            <person name="Arai W."/>
            <person name="Tsubouchi T."/>
            <person name="Morono Y."/>
            <person name="Uchiyama I."/>
            <person name="Ito T."/>
            <person name="Fujiyama A."/>
            <person name="Inagaki F."/>
            <person name="Takami H."/>
        </authorList>
    </citation>
    <scope>NUCLEOTIDE SEQUENCE</scope>
    <source>
        <strain evidence="1">Expedition CK06-06</strain>
    </source>
</reference>
<dbReference type="AlphaFoldDB" id="X1EQG6"/>
<sequence length="30" mass="3579">ERINPTPNSQKVPIEFEWQGVVLKCLRLKR</sequence>
<feature type="non-terminal residue" evidence="1">
    <location>
        <position position="1"/>
    </location>
</feature>
<comment type="caution">
    <text evidence="1">The sequence shown here is derived from an EMBL/GenBank/DDBJ whole genome shotgun (WGS) entry which is preliminary data.</text>
</comment>
<organism evidence="1">
    <name type="scientific">marine sediment metagenome</name>
    <dbReference type="NCBI Taxonomy" id="412755"/>
    <lineage>
        <taxon>unclassified sequences</taxon>
        <taxon>metagenomes</taxon>
        <taxon>ecological metagenomes</taxon>
    </lineage>
</organism>
<protein>
    <submittedName>
        <fullName evidence="1">Uncharacterized protein</fullName>
    </submittedName>
</protein>
<evidence type="ECO:0000313" key="1">
    <source>
        <dbReference type="EMBL" id="GAH35621.1"/>
    </source>
</evidence>